<keyword evidence="6" id="KW-1185">Reference proteome</keyword>
<feature type="compositionally biased region" description="Acidic residues" evidence="2">
    <location>
        <begin position="409"/>
        <end position="428"/>
    </location>
</feature>
<keyword evidence="1" id="KW-0862">Zinc</keyword>
<dbReference type="Gene3D" id="4.10.60.10">
    <property type="entry name" value="Zinc finger, CCHC-type"/>
    <property type="match status" value="1"/>
</dbReference>
<feature type="region of interest" description="Disordered" evidence="2">
    <location>
        <begin position="18"/>
        <end position="49"/>
    </location>
</feature>
<dbReference type="EMBL" id="BQKI01000008">
    <property type="protein sequence ID" value="GJN00438.1"/>
    <property type="molecule type" value="Genomic_DNA"/>
</dbReference>
<evidence type="ECO:0000256" key="1">
    <source>
        <dbReference type="PROSITE-ProRule" id="PRU00047"/>
    </source>
</evidence>
<evidence type="ECO:0000313" key="5">
    <source>
        <dbReference type="EMBL" id="GJN00438.1"/>
    </source>
</evidence>
<gene>
    <name evidence="5" type="primary">ga17620</name>
    <name evidence="4" type="synonym">ga17373</name>
    <name evidence="4" type="ORF">PR202_ga17373</name>
    <name evidence="5" type="ORF">PR202_ga17620</name>
</gene>
<reference evidence="5" key="2">
    <citation type="submission" date="2021-12" db="EMBL/GenBank/DDBJ databases">
        <title>Resequencing data analysis of finger millet.</title>
        <authorList>
            <person name="Hatakeyama M."/>
            <person name="Aluri S."/>
            <person name="Balachadran M.T."/>
            <person name="Sivarajan S.R."/>
            <person name="Poveda L."/>
            <person name="Shimizu-Inatsugi R."/>
            <person name="Schlapbach R."/>
            <person name="Sreeman S.M."/>
            <person name="Shimizu K.K."/>
        </authorList>
    </citation>
    <scope>NUCLEOTIDE SEQUENCE</scope>
</reference>
<dbReference type="PANTHER" id="PTHR33170">
    <property type="entry name" value="DUF4283 DOMAIN-CONTAINING PROTEIN-RELATED"/>
    <property type="match status" value="1"/>
</dbReference>
<dbReference type="SMART" id="SM00343">
    <property type="entry name" value="ZnF_C2HC"/>
    <property type="match status" value="2"/>
</dbReference>
<dbReference type="EMBL" id="BQKI01000008">
    <property type="protein sequence ID" value="GJN00206.1"/>
    <property type="molecule type" value="Genomic_DNA"/>
</dbReference>
<evidence type="ECO:0000313" key="6">
    <source>
        <dbReference type="Proteomes" id="UP001054889"/>
    </source>
</evidence>
<dbReference type="AlphaFoldDB" id="A0AAV5CQK5"/>
<dbReference type="GO" id="GO:0008270">
    <property type="term" value="F:zinc ion binding"/>
    <property type="evidence" value="ECO:0007669"/>
    <property type="project" value="UniProtKB-KW"/>
</dbReference>
<dbReference type="PANTHER" id="PTHR33170:SF48">
    <property type="entry name" value="CCHC-TYPE DOMAIN-CONTAINING PROTEIN"/>
    <property type="match status" value="1"/>
</dbReference>
<feature type="region of interest" description="Disordered" evidence="2">
    <location>
        <begin position="397"/>
        <end position="480"/>
    </location>
</feature>
<evidence type="ECO:0000313" key="4">
    <source>
        <dbReference type="EMBL" id="GJN00206.1"/>
    </source>
</evidence>
<feature type="compositionally biased region" description="Basic and acidic residues" evidence="2">
    <location>
        <begin position="429"/>
        <end position="456"/>
    </location>
</feature>
<protein>
    <recommendedName>
        <fullName evidence="3">CCHC-type domain-containing protein</fullName>
    </recommendedName>
</protein>
<dbReference type="SUPFAM" id="SSF57756">
    <property type="entry name" value="Retrovirus zinc finger-like domains"/>
    <property type="match status" value="1"/>
</dbReference>
<comment type="caution">
    <text evidence="5">The sequence shown here is derived from an EMBL/GenBank/DDBJ whole genome shotgun (WGS) entry which is preliminary data.</text>
</comment>
<feature type="domain" description="CCHC-type" evidence="3">
    <location>
        <begin position="213"/>
        <end position="226"/>
    </location>
</feature>
<dbReference type="InterPro" id="IPR001878">
    <property type="entry name" value="Znf_CCHC"/>
</dbReference>
<sequence length="769" mass="87874">MEQRKSLNRRLDFNLLHDSSGDKEVRQKAGRFRSGKVEARPSQTGKTGTGRRITEVRAPVVEELGDIEEFYGQLWHIPSTQQDKVGKQTLVWIKKQLVDEKSFTLADCHPAKQADGENKIARKVLMAEWGRGGRGRGGGGGGRWRLPNYFYNGQFPPFNPFFYPEGEQSTEPPPKVEAAIATNKNQEKDDKVQKEEVKVNLGNKDSVFVQVICYNCGVPGHHKATCGKPKICFICREEGHEVEKCPVKEQSVEVAKYVGNAASGLGFYNIEIQEEREQRLMDFNNCGKVYVESGEITKEELTRELALFNPRWPWQIRQIDDWSYLVRFPPNKKVEDMADYNSINLNKEDWQGVFQSFYEVVRMKIKCRDQTKIPKDRLFCMKDKLYMITVVVEKSADQPIQGNGGDGGNNDDDPYGDDEADDLEEDETFEGKKNAGKKGDKTSMDTEKDGNQDKKVSRYKQNTSNRQKHGYAEEDSQRGYSKFMIPDDALKELQREGMDEYRILQLPREMEVVNDEGDFISEDYIQEEEGEFSGSSLNKCDMISTGWQTGEYSMETETLEGVAEERSDEITEQEAQNDREEDQQISKSKKWGPVLAERKSSRIQNGKSTQEKAEEIVAKRNLEVNYTSRIQANWHLGAMKKEFGGLGVPNLRDLNLCLLGSWVKRNSSPFWKGVMYAARAIKFGYKWMIGDELVRYQDGDACGVEARQNLACHDEGRNWSPSGPVVYLFGNEDQGPSKTSKRLKTWEESAEEQELVRLQKEMAKCMAIF</sequence>
<reference evidence="5" key="1">
    <citation type="journal article" date="2018" name="DNA Res.">
        <title>Multiple hybrid de novo genome assembly of finger millet, an orphan allotetraploid crop.</title>
        <authorList>
            <person name="Hatakeyama M."/>
            <person name="Aluri S."/>
            <person name="Balachadran M.T."/>
            <person name="Sivarajan S.R."/>
            <person name="Patrignani A."/>
            <person name="Gruter S."/>
            <person name="Poveda L."/>
            <person name="Shimizu-Inatsugi R."/>
            <person name="Baeten J."/>
            <person name="Francoijs K.J."/>
            <person name="Nataraja K.N."/>
            <person name="Reddy Y.A.N."/>
            <person name="Phadnis S."/>
            <person name="Ravikumar R.L."/>
            <person name="Schlapbach R."/>
            <person name="Sreeman S.M."/>
            <person name="Shimizu K.K."/>
        </authorList>
    </citation>
    <scope>NUCLEOTIDE SEQUENCE</scope>
</reference>
<dbReference type="Proteomes" id="UP001054889">
    <property type="component" value="Unassembled WGS sequence"/>
</dbReference>
<name>A0AAV5CQK5_ELECO</name>
<organism evidence="5 6">
    <name type="scientific">Eleusine coracana subsp. coracana</name>
    <dbReference type="NCBI Taxonomy" id="191504"/>
    <lineage>
        <taxon>Eukaryota</taxon>
        <taxon>Viridiplantae</taxon>
        <taxon>Streptophyta</taxon>
        <taxon>Embryophyta</taxon>
        <taxon>Tracheophyta</taxon>
        <taxon>Spermatophyta</taxon>
        <taxon>Magnoliopsida</taxon>
        <taxon>Liliopsida</taxon>
        <taxon>Poales</taxon>
        <taxon>Poaceae</taxon>
        <taxon>PACMAD clade</taxon>
        <taxon>Chloridoideae</taxon>
        <taxon>Cynodonteae</taxon>
        <taxon>Eleusininae</taxon>
        <taxon>Eleusine</taxon>
    </lineage>
</organism>
<dbReference type="GO" id="GO:0003676">
    <property type="term" value="F:nucleic acid binding"/>
    <property type="evidence" value="ECO:0007669"/>
    <property type="project" value="InterPro"/>
</dbReference>
<keyword evidence="1" id="KW-0863">Zinc-finger</keyword>
<accession>A0AAV5CQK5</accession>
<evidence type="ECO:0000259" key="3">
    <source>
        <dbReference type="PROSITE" id="PS50158"/>
    </source>
</evidence>
<evidence type="ECO:0000256" key="2">
    <source>
        <dbReference type="SAM" id="MobiDB-lite"/>
    </source>
</evidence>
<dbReference type="PROSITE" id="PS50158">
    <property type="entry name" value="ZF_CCHC"/>
    <property type="match status" value="1"/>
</dbReference>
<dbReference type="InterPro" id="IPR036875">
    <property type="entry name" value="Znf_CCHC_sf"/>
</dbReference>
<feature type="region of interest" description="Disordered" evidence="2">
    <location>
        <begin position="558"/>
        <end position="591"/>
    </location>
</feature>
<proteinExistence type="predicted"/>
<keyword evidence="1" id="KW-0479">Metal-binding</keyword>